<evidence type="ECO:0000259" key="1">
    <source>
        <dbReference type="Pfam" id="PF04451"/>
    </source>
</evidence>
<dbReference type="Pfam" id="PF04451">
    <property type="entry name" value="Capsid_NCLDV"/>
    <property type="match status" value="1"/>
</dbReference>
<accession>A0A6C0JZG8</accession>
<dbReference type="SUPFAM" id="SSF49749">
    <property type="entry name" value="Group II dsDNA viruses VP"/>
    <property type="match status" value="2"/>
</dbReference>
<sequence length="496" mass="55626">MSSRPIGDITTVIDLASRNAQDDFFFPIQSNNSWFHRDPSTIFPANTASQEFTHKGTAAWGGRLTFELGALTAGDLLQSTVLQIRLGHWYSNELLAQLATASIVVDPSNNNAWTYVNSLGTSIIEYAEFEVGDQTLERIDGEFIKLYSSLIPDMNMLFGLTTDAAGITSFANVATNRATMNPNRAFPTQDGVYFCLLPFFFMRTRGKEVFPLVAAAEGSVRIHVQLRPFTDCVRSCLGQRASCTDSPLGKTVTFRSTQTDASFNYVTPSEIPPFQDFRVLTYTGLIGGNQRSAYIHKPFEQMSRFVTSFHFDEPYKYLTSKTNSGSDTIEVSLPLELNHPCQEIVWVFRRKAVQINNEWNNFTPIVTTQYNPIAVPEPWLAYATLRINGLVVEQAEGEWWRQSIAKAHRGGWNAWAAYTYGYSFALQPDSHQPTGSLNMSRASSIRLDLRVKVPKGVAVPNGFNADVGQGWEVFVYAIHLNWLRFENGICQKLFDS</sequence>
<dbReference type="InterPro" id="IPR038519">
    <property type="entry name" value="MCP_C_sf"/>
</dbReference>
<organism evidence="3">
    <name type="scientific">viral metagenome</name>
    <dbReference type="NCBI Taxonomy" id="1070528"/>
    <lineage>
        <taxon>unclassified sequences</taxon>
        <taxon>metagenomes</taxon>
        <taxon>organismal metagenomes</taxon>
    </lineage>
</organism>
<dbReference type="AlphaFoldDB" id="A0A6C0JZG8"/>
<evidence type="ECO:0000313" key="3">
    <source>
        <dbReference type="EMBL" id="QHU11182.1"/>
    </source>
</evidence>
<feature type="domain" description="Major capsid protein N-terminal" evidence="2">
    <location>
        <begin position="53"/>
        <end position="244"/>
    </location>
</feature>
<dbReference type="GO" id="GO:0005198">
    <property type="term" value="F:structural molecule activity"/>
    <property type="evidence" value="ECO:0007669"/>
    <property type="project" value="InterPro"/>
</dbReference>
<evidence type="ECO:0000259" key="2">
    <source>
        <dbReference type="Pfam" id="PF16903"/>
    </source>
</evidence>
<proteinExistence type="predicted"/>
<dbReference type="Gene3D" id="2.70.9.20">
    <property type="entry name" value="Major capsid protein Vp54"/>
    <property type="match status" value="1"/>
</dbReference>
<dbReference type="InterPro" id="IPR016112">
    <property type="entry name" value="VP_dsDNA_II"/>
</dbReference>
<name>A0A6C0JZG8_9ZZZZ</name>
<dbReference type="EMBL" id="MN740779">
    <property type="protein sequence ID" value="QHU11182.1"/>
    <property type="molecule type" value="Genomic_DNA"/>
</dbReference>
<dbReference type="Gene3D" id="2.70.9.10">
    <property type="entry name" value="Adenovirus Type 2 Hexon, domain 4"/>
    <property type="match status" value="1"/>
</dbReference>
<dbReference type="InterPro" id="IPR007542">
    <property type="entry name" value="MCP_C"/>
</dbReference>
<dbReference type="Pfam" id="PF16903">
    <property type="entry name" value="Capsid_N"/>
    <property type="match status" value="1"/>
</dbReference>
<evidence type="ECO:0008006" key="4">
    <source>
        <dbReference type="Google" id="ProtNLM"/>
    </source>
</evidence>
<feature type="domain" description="Major capsid protein C-terminal" evidence="1">
    <location>
        <begin position="329"/>
        <end position="489"/>
    </location>
</feature>
<protein>
    <recommendedName>
        <fullName evidence="4">Major capsid protein N-terminal domain-containing protein</fullName>
    </recommendedName>
</protein>
<dbReference type="InterPro" id="IPR031654">
    <property type="entry name" value="Capsid_N"/>
</dbReference>
<reference evidence="3" key="1">
    <citation type="journal article" date="2020" name="Nature">
        <title>Giant virus diversity and host interactions through global metagenomics.</title>
        <authorList>
            <person name="Schulz F."/>
            <person name="Roux S."/>
            <person name="Paez-Espino D."/>
            <person name="Jungbluth S."/>
            <person name="Walsh D.A."/>
            <person name="Denef V.J."/>
            <person name="McMahon K.D."/>
            <person name="Konstantinidis K.T."/>
            <person name="Eloe-Fadrosh E.A."/>
            <person name="Kyrpides N.C."/>
            <person name="Woyke T."/>
        </authorList>
    </citation>
    <scope>NUCLEOTIDE SEQUENCE</scope>
    <source>
        <strain evidence="3">GVMAG-S-1101165-84</strain>
    </source>
</reference>